<dbReference type="AlphaFoldDB" id="A0A848KHJ8"/>
<reference evidence="2 3" key="1">
    <citation type="submission" date="2019-05" db="EMBL/GenBank/DDBJ databases">
        <authorList>
            <person name="Lee S.D."/>
        </authorList>
    </citation>
    <scope>NUCLEOTIDE SEQUENCE [LARGE SCALE GENOMIC DNA]</scope>
    <source>
        <strain evidence="2 3">YC2-7</strain>
    </source>
</reference>
<dbReference type="Pfam" id="PF11222">
    <property type="entry name" value="DUF3017"/>
    <property type="match status" value="1"/>
</dbReference>
<dbReference type="Proteomes" id="UP000535543">
    <property type="component" value="Unassembled WGS sequence"/>
</dbReference>
<comment type="caution">
    <text evidence="2">The sequence shown here is derived from an EMBL/GenBank/DDBJ whole genome shotgun (WGS) entry which is preliminary data.</text>
</comment>
<dbReference type="InterPro" id="IPR021385">
    <property type="entry name" value="DUF3017"/>
</dbReference>
<evidence type="ECO:0000313" key="3">
    <source>
        <dbReference type="Proteomes" id="UP000535543"/>
    </source>
</evidence>
<keyword evidence="3" id="KW-1185">Reference proteome</keyword>
<protein>
    <submittedName>
        <fullName evidence="2">DUF3017 domain-containing protein</fullName>
    </submittedName>
</protein>
<sequence>MVIVVAVIVVAVMLVLSERWRRGAIVFGVATLLAGGFRLFLPEDQVGLLAVRGKWFDVGALFAIGAAIVGLGLSIDPLGTG</sequence>
<dbReference type="EMBL" id="VCQU01000004">
    <property type="protein sequence ID" value="NMN96182.1"/>
    <property type="molecule type" value="Genomic_DNA"/>
</dbReference>
<feature type="transmembrane region" description="Helical" evidence="1">
    <location>
        <begin position="24"/>
        <end position="41"/>
    </location>
</feature>
<feature type="transmembrane region" description="Helical" evidence="1">
    <location>
        <begin position="53"/>
        <end position="75"/>
    </location>
</feature>
<accession>A0A848KHJ8</accession>
<organism evidence="2 3">
    <name type="scientific">Antrihabitans stalactiti</name>
    <dbReference type="NCBI Taxonomy" id="2584121"/>
    <lineage>
        <taxon>Bacteria</taxon>
        <taxon>Bacillati</taxon>
        <taxon>Actinomycetota</taxon>
        <taxon>Actinomycetes</taxon>
        <taxon>Mycobacteriales</taxon>
        <taxon>Nocardiaceae</taxon>
        <taxon>Antrihabitans</taxon>
    </lineage>
</organism>
<name>A0A848KHJ8_9NOCA</name>
<keyword evidence="1" id="KW-1133">Transmembrane helix</keyword>
<keyword evidence="1" id="KW-0812">Transmembrane</keyword>
<reference evidence="2 3" key="2">
    <citation type="submission" date="2020-06" db="EMBL/GenBank/DDBJ databases">
        <title>Antribacter stalactiti gen. nov., sp. nov., a new member of the family Nacardiaceae isolated from a cave.</title>
        <authorList>
            <person name="Kim I.S."/>
        </authorList>
    </citation>
    <scope>NUCLEOTIDE SEQUENCE [LARGE SCALE GENOMIC DNA]</scope>
    <source>
        <strain evidence="2 3">YC2-7</strain>
    </source>
</reference>
<dbReference type="RefSeq" id="WP_169588219.1">
    <property type="nucleotide sequence ID" value="NZ_VCQU01000004.1"/>
</dbReference>
<keyword evidence="1" id="KW-0472">Membrane</keyword>
<proteinExistence type="predicted"/>
<evidence type="ECO:0000256" key="1">
    <source>
        <dbReference type="SAM" id="Phobius"/>
    </source>
</evidence>
<evidence type="ECO:0000313" key="2">
    <source>
        <dbReference type="EMBL" id="NMN96182.1"/>
    </source>
</evidence>
<gene>
    <name evidence="2" type="ORF">FGL95_14175</name>
</gene>